<dbReference type="EMBL" id="VSSQ01008887">
    <property type="protein sequence ID" value="MPM40128.1"/>
    <property type="molecule type" value="Genomic_DNA"/>
</dbReference>
<feature type="domain" description="N-acetylmuramoyl-L-alanine amidase" evidence="1">
    <location>
        <begin position="20"/>
        <end position="131"/>
    </location>
</feature>
<dbReference type="Gene3D" id="3.40.80.10">
    <property type="entry name" value="Peptidoglycan recognition protein-like"/>
    <property type="match status" value="1"/>
</dbReference>
<dbReference type="InterPro" id="IPR036505">
    <property type="entry name" value="Amidase/PGRP_sf"/>
</dbReference>
<dbReference type="SUPFAM" id="SSF55846">
    <property type="entry name" value="N-acetylmuramoyl-L-alanine amidase-like"/>
    <property type="match status" value="1"/>
</dbReference>
<reference evidence="2" key="1">
    <citation type="submission" date="2019-08" db="EMBL/GenBank/DDBJ databases">
        <authorList>
            <person name="Kucharzyk K."/>
            <person name="Murdoch R.W."/>
            <person name="Higgins S."/>
            <person name="Loffler F."/>
        </authorList>
    </citation>
    <scope>NUCLEOTIDE SEQUENCE</scope>
</reference>
<organism evidence="2">
    <name type="scientific">bioreactor metagenome</name>
    <dbReference type="NCBI Taxonomy" id="1076179"/>
    <lineage>
        <taxon>unclassified sequences</taxon>
        <taxon>metagenomes</taxon>
        <taxon>ecological metagenomes</taxon>
    </lineage>
</organism>
<dbReference type="GO" id="GO:0009253">
    <property type="term" value="P:peptidoglycan catabolic process"/>
    <property type="evidence" value="ECO:0007669"/>
    <property type="project" value="InterPro"/>
</dbReference>
<evidence type="ECO:0000259" key="1">
    <source>
        <dbReference type="Pfam" id="PF01510"/>
    </source>
</evidence>
<sequence length="179" mass="19757">MRETTIEEIMQLAAKANGMISRIYVHWTAGHYDSTFGDYHINITGDGSIYLSTEDLTEVLAHTWRRNTGAIGIALCCCVDATINCDGSFLLGSEPPTDEQIEKAAQIIAALSKELDIPVDADHVMTHAEVADIDGYGPSKIGTTEFEKWDLWKLLDFDGEWKCGGDILRGKANWYLANA</sequence>
<protein>
    <recommendedName>
        <fullName evidence="1">N-acetylmuramoyl-L-alanine amidase domain-containing protein</fullName>
    </recommendedName>
</protein>
<dbReference type="AlphaFoldDB" id="A0A644ZIG5"/>
<comment type="caution">
    <text evidence="2">The sequence shown here is derived from an EMBL/GenBank/DDBJ whole genome shotgun (WGS) entry which is preliminary data.</text>
</comment>
<name>A0A644ZIG5_9ZZZZ</name>
<dbReference type="GO" id="GO:0008745">
    <property type="term" value="F:N-acetylmuramoyl-L-alanine amidase activity"/>
    <property type="evidence" value="ECO:0007669"/>
    <property type="project" value="InterPro"/>
</dbReference>
<proteinExistence type="predicted"/>
<dbReference type="Pfam" id="PF01510">
    <property type="entry name" value="Amidase_2"/>
    <property type="match status" value="1"/>
</dbReference>
<gene>
    <name evidence="2" type="ORF">SDC9_86766</name>
</gene>
<dbReference type="InterPro" id="IPR002502">
    <property type="entry name" value="Amidase_domain"/>
</dbReference>
<evidence type="ECO:0000313" key="2">
    <source>
        <dbReference type="EMBL" id="MPM40128.1"/>
    </source>
</evidence>
<accession>A0A644ZIG5</accession>